<keyword evidence="2" id="KW-0812">Transmembrane</keyword>
<keyword evidence="2" id="KW-0472">Membrane</keyword>
<gene>
    <name evidence="3" type="ORF">EYF80_057315</name>
</gene>
<name>A0A4Z2EVY7_9TELE</name>
<keyword evidence="4" id="KW-1185">Reference proteome</keyword>
<organism evidence="3 4">
    <name type="scientific">Liparis tanakae</name>
    <name type="common">Tanaka's snailfish</name>
    <dbReference type="NCBI Taxonomy" id="230148"/>
    <lineage>
        <taxon>Eukaryota</taxon>
        <taxon>Metazoa</taxon>
        <taxon>Chordata</taxon>
        <taxon>Craniata</taxon>
        <taxon>Vertebrata</taxon>
        <taxon>Euteleostomi</taxon>
        <taxon>Actinopterygii</taxon>
        <taxon>Neopterygii</taxon>
        <taxon>Teleostei</taxon>
        <taxon>Neoteleostei</taxon>
        <taxon>Acanthomorphata</taxon>
        <taxon>Eupercaria</taxon>
        <taxon>Perciformes</taxon>
        <taxon>Cottioidei</taxon>
        <taxon>Cottales</taxon>
        <taxon>Liparidae</taxon>
        <taxon>Liparis</taxon>
    </lineage>
</organism>
<evidence type="ECO:0000313" key="3">
    <source>
        <dbReference type="EMBL" id="TNN32524.1"/>
    </source>
</evidence>
<dbReference type="EMBL" id="SRLO01002643">
    <property type="protein sequence ID" value="TNN32524.1"/>
    <property type="molecule type" value="Genomic_DNA"/>
</dbReference>
<proteinExistence type="predicted"/>
<feature type="transmembrane region" description="Helical" evidence="2">
    <location>
        <begin position="114"/>
        <end position="136"/>
    </location>
</feature>
<evidence type="ECO:0000256" key="1">
    <source>
        <dbReference type="SAM" id="MobiDB-lite"/>
    </source>
</evidence>
<dbReference type="AlphaFoldDB" id="A0A4Z2EVY7"/>
<dbReference type="Proteomes" id="UP000314294">
    <property type="component" value="Unassembled WGS sequence"/>
</dbReference>
<evidence type="ECO:0000256" key="2">
    <source>
        <dbReference type="SAM" id="Phobius"/>
    </source>
</evidence>
<accession>A0A4Z2EVY7</accession>
<protein>
    <submittedName>
        <fullName evidence="3">Uncharacterized protein</fullName>
    </submittedName>
</protein>
<comment type="caution">
    <text evidence="3">The sequence shown here is derived from an EMBL/GenBank/DDBJ whole genome shotgun (WGS) entry which is preliminary data.</text>
</comment>
<feature type="region of interest" description="Disordered" evidence="1">
    <location>
        <begin position="1"/>
        <end position="86"/>
    </location>
</feature>
<sequence>MRTGGPEDHEDMSAHGSQRYERSPPAPPSTAQRQNRTRESEQVVTIRLAVDAERGSAPTGEESGDESPSAPRSGTGSRLLEPKSGLFWSEGGRGALAGGEGRTAPAGNLGRGNVIIVIIIIVIVIVIVVIIVIIVLRGRYLLHTGRPA</sequence>
<keyword evidence="2" id="KW-1133">Transmembrane helix</keyword>
<reference evidence="3 4" key="1">
    <citation type="submission" date="2019-03" db="EMBL/GenBank/DDBJ databases">
        <title>First draft genome of Liparis tanakae, snailfish: a comprehensive survey of snailfish specific genes.</title>
        <authorList>
            <person name="Kim W."/>
            <person name="Song I."/>
            <person name="Jeong J.-H."/>
            <person name="Kim D."/>
            <person name="Kim S."/>
            <person name="Ryu S."/>
            <person name="Song J.Y."/>
            <person name="Lee S.K."/>
        </authorList>
    </citation>
    <scope>NUCLEOTIDE SEQUENCE [LARGE SCALE GENOMIC DNA]</scope>
    <source>
        <tissue evidence="3">Muscle</tissue>
    </source>
</reference>
<evidence type="ECO:0000313" key="4">
    <source>
        <dbReference type="Proteomes" id="UP000314294"/>
    </source>
</evidence>
<feature type="compositionally biased region" description="Basic and acidic residues" evidence="1">
    <location>
        <begin position="1"/>
        <end position="22"/>
    </location>
</feature>